<dbReference type="InterPro" id="IPR037545">
    <property type="entry name" value="DENN_FNIP1/2"/>
</dbReference>
<feature type="compositionally biased region" description="Basic residues" evidence="7">
    <location>
        <begin position="673"/>
        <end position="682"/>
    </location>
</feature>
<evidence type="ECO:0000313" key="10">
    <source>
        <dbReference type="Proteomes" id="UP000789901"/>
    </source>
</evidence>
<evidence type="ECO:0000256" key="6">
    <source>
        <dbReference type="ARBA" id="ARBA00023228"/>
    </source>
</evidence>
<dbReference type="Pfam" id="PF14638">
    <property type="entry name" value="FNIP_C"/>
    <property type="match status" value="1"/>
</dbReference>
<proteinExistence type="inferred from homology"/>
<keyword evidence="5" id="KW-0472">Membrane</keyword>
<accession>A0ABM8W1P4</accession>
<evidence type="ECO:0000256" key="4">
    <source>
        <dbReference type="ARBA" id="ARBA00022490"/>
    </source>
</evidence>
<dbReference type="InterPro" id="IPR028085">
    <property type="entry name" value="FNIP_mid_dom"/>
</dbReference>
<keyword evidence="6" id="KW-0458">Lysosome</keyword>
<keyword evidence="4" id="KW-0963">Cytoplasm</keyword>
<gene>
    <name evidence="9" type="ORF">GMARGA_LOCUS2255</name>
</gene>
<feature type="compositionally biased region" description="Polar residues" evidence="7">
    <location>
        <begin position="219"/>
        <end position="232"/>
    </location>
</feature>
<evidence type="ECO:0000313" key="9">
    <source>
        <dbReference type="EMBL" id="CAG8502140.1"/>
    </source>
</evidence>
<feature type="domain" description="UDENN FNIP1/2-type" evidence="8">
    <location>
        <begin position="34"/>
        <end position="966"/>
    </location>
</feature>
<dbReference type="Proteomes" id="UP000789901">
    <property type="component" value="Unassembled WGS sequence"/>
</dbReference>
<evidence type="ECO:0000256" key="5">
    <source>
        <dbReference type="ARBA" id="ARBA00023136"/>
    </source>
</evidence>
<comment type="caution">
    <text evidence="9">The sequence shown here is derived from an EMBL/GenBank/DDBJ whole genome shotgun (WGS) entry which is preliminary data.</text>
</comment>
<feature type="region of interest" description="Disordered" evidence="7">
    <location>
        <begin position="584"/>
        <end position="682"/>
    </location>
</feature>
<dbReference type="Pfam" id="PF14637">
    <property type="entry name" value="FNIP_M"/>
    <property type="match status" value="1"/>
</dbReference>
<dbReference type="PROSITE" id="PS51836">
    <property type="entry name" value="DENN_FNIP12"/>
    <property type="match status" value="1"/>
</dbReference>
<comment type="subcellular location">
    <subcellularLocation>
        <location evidence="1">Cytoplasm</location>
    </subcellularLocation>
    <subcellularLocation>
        <location evidence="2">Lysosome membrane</location>
    </subcellularLocation>
</comment>
<feature type="region of interest" description="Disordered" evidence="7">
    <location>
        <begin position="711"/>
        <end position="753"/>
    </location>
</feature>
<dbReference type="PANTHER" id="PTHR21634:SF9">
    <property type="entry name" value="RE13835P"/>
    <property type="match status" value="1"/>
</dbReference>
<name>A0ABM8W1P4_GIGMA</name>
<evidence type="ECO:0000256" key="2">
    <source>
        <dbReference type="ARBA" id="ARBA00004656"/>
    </source>
</evidence>
<feature type="compositionally biased region" description="Basic and acidic residues" evidence="7">
    <location>
        <begin position="648"/>
        <end position="669"/>
    </location>
</feature>
<feature type="compositionally biased region" description="Basic and acidic residues" evidence="7">
    <location>
        <begin position="743"/>
        <end position="753"/>
    </location>
</feature>
<feature type="region of interest" description="Disordered" evidence="7">
    <location>
        <begin position="190"/>
        <end position="234"/>
    </location>
</feature>
<organism evidence="9 10">
    <name type="scientific">Gigaspora margarita</name>
    <dbReference type="NCBI Taxonomy" id="4874"/>
    <lineage>
        <taxon>Eukaryota</taxon>
        <taxon>Fungi</taxon>
        <taxon>Fungi incertae sedis</taxon>
        <taxon>Mucoromycota</taxon>
        <taxon>Glomeromycotina</taxon>
        <taxon>Glomeromycetes</taxon>
        <taxon>Diversisporales</taxon>
        <taxon>Gigasporaceae</taxon>
        <taxon>Gigaspora</taxon>
    </lineage>
</organism>
<dbReference type="PANTHER" id="PTHR21634">
    <property type="entry name" value="RE13835P"/>
    <property type="match status" value="1"/>
</dbReference>
<feature type="compositionally biased region" description="Low complexity" evidence="7">
    <location>
        <begin position="193"/>
        <end position="218"/>
    </location>
</feature>
<dbReference type="InterPro" id="IPR028084">
    <property type="entry name" value="FNIP_N_dom"/>
</dbReference>
<keyword evidence="10" id="KW-1185">Reference proteome</keyword>
<feature type="compositionally biased region" description="Polar residues" evidence="7">
    <location>
        <begin position="591"/>
        <end position="629"/>
    </location>
</feature>
<reference evidence="9 10" key="1">
    <citation type="submission" date="2021-06" db="EMBL/GenBank/DDBJ databases">
        <authorList>
            <person name="Kallberg Y."/>
            <person name="Tangrot J."/>
            <person name="Rosling A."/>
        </authorList>
    </citation>
    <scope>NUCLEOTIDE SEQUENCE [LARGE SCALE GENOMIC DNA]</scope>
    <source>
        <strain evidence="9 10">120-4 pot B 10/14</strain>
    </source>
</reference>
<evidence type="ECO:0000256" key="3">
    <source>
        <dbReference type="ARBA" id="ARBA00007541"/>
    </source>
</evidence>
<comment type="similarity">
    <text evidence="3">Belongs to the FNIP family.</text>
</comment>
<dbReference type="EMBL" id="CAJVQB010000688">
    <property type="protein sequence ID" value="CAG8502140.1"/>
    <property type="molecule type" value="Genomic_DNA"/>
</dbReference>
<dbReference type="Pfam" id="PF14636">
    <property type="entry name" value="FNIP_N"/>
    <property type="match status" value="1"/>
</dbReference>
<sequence>MLQKLFRSKPTTKHEEDKHAQSLLGADPWSPPPFDANQIRIIVCQDTGDKAKLTLFDSAYSTPPNSSNDRDHANIESSSWSGVSFLAGNFLPKSSSAINIKSSTSTHPRIQDSIHNNRRSFDSVNLSNANTLPSSNRSPRKAAHNIDLIGDMMFGTVPLSYKGMTTKIHLMKSPKPQILLTKLFSINPSDLESNSSGRRGSFSSTSSDTSMSSSTQGSVMTTNGPRNTSKPNSDSSLIFFDDFSELNDEESFRAINSASLPSLFHTGPPILGLRTSGASITSTLSLSTSPRNTFTNRRLRRFSHTSMENGIFNPTPLPGNMTRFDQLTGNQSLRHPSRSFVYSVGVVLSLEDNHLLESFVFSHFALLENRLHQLYSNVFKLICHLLRKSPASSSISGPNSIFNLPNRHRISASSLSSLILQNEPFWLDVVTRFKTSVCQLYNAPRIQEPLWLTMSTFPHKREKLAKSFMSELSYLLEKYDDEKSNFFISTLITSVLMYHLSWVPTVADFEERNGKNLFYDPLWAQLGDLYGTIGTPSVMSRTIIVGTDENTVRRILFILSYFIRCNEIFERSEDIIPLELQLEEESKSSSNYDKNLSSESTLSDGNSSQKVEAETLSTQNINESNDNVSNDIANKGDANNDDASNDNKSNDNKKNDNKSSDNENKEDTNINHNKSHTRSESRHKRVIIDFPFTDISVENFLDVPMPKSQIRAMVPDPSPTAIDKDKNATNTKVPLSADAQTTTDKDKNTTNKKEPLSADELFVKSYGRSLMAGYCEKYMSDFVLLGLPKLDEFQDSLETDLKNSLRMQPFSSQDQVSKSICILGQLNTLSCSIVGCEAYNGHIIGGSPPVTVQEENIRNVSGYFVPSNNKSDYINTMLHQCTNLYTKIGMPAESCLEYLEDQLRILYHKAIMYKNYFAKSSPPASISSQYLFVKPSKNEQVPVNILEAIGLHESDIQLVDAVSSTL</sequence>
<dbReference type="PRINTS" id="PR02073">
    <property type="entry name" value="FOLLICULNIP1"/>
</dbReference>
<feature type="region of interest" description="Disordered" evidence="7">
    <location>
        <begin position="1"/>
        <end position="30"/>
    </location>
</feature>
<evidence type="ECO:0000256" key="7">
    <source>
        <dbReference type="SAM" id="MobiDB-lite"/>
    </source>
</evidence>
<dbReference type="InterPro" id="IPR026156">
    <property type="entry name" value="FNIP_fam"/>
</dbReference>
<feature type="compositionally biased region" description="Basic residues" evidence="7">
    <location>
        <begin position="1"/>
        <end position="11"/>
    </location>
</feature>
<evidence type="ECO:0000259" key="8">
    <source>
        <dbReference type="PROSITE" id="PS51836"/>
    </source>
</evidence>
<evidence type="ECO:0000256" key="1">
    <source>
        <dbReference type="ARBA" id="ARBA00004496"/>
    </source>
</evidence>
<dbReference type="InterPro" id="IPR028086">
    <property type="entry name" value="FNIP_C_dom"/>
</dbReference>
<protein>
    <submittedName>
        <fullName evidence="9">17768_t:CDS:1</fullName>
    </submittedName>
</protein>